<dbReference type="AlphaFoldDB" id="A0AAD6A709"/>
<feature type="non-terminal residue" evidence="2">
    <location>
        <position position="1"/>
    </location>
</feature>
<gene>
    <name evidence="2" type="ORF">JOQ06_018495</name>
</gene>
<comment type="caution">
    <text evidence="2">The sequence shown here is derived from an EMBL/GenBank/DDBJ whole genome shotgun (WGS) entry which is preliminary data.</text>
</comment>
<sequence>KGDPEDVTDMPHPSIHTGGQTLTRPFHARPRKCHLAGVNDYHSNGTVTCSQREPRSLHLALPCFHQLQVAEDVTFRRHACLQREPWKNQHEEQIHAR</sequence>
<protein>
    <submittedName>
        <fullName evidence="2">Uncharacterized protein</fullName>
    </submittedName>
</protein>
<feature type="non-terminal residue" evidence="2">
    <location>
        <position position="97"/>
    </location>
</feature>
<evidence type="ECO:0000313" key="3">
    <source>
        <dbReference type="Proteomes" id="UP001219934"/>
    </source>
</evidence>
<keyword evidence="3" id="KW-1185">Reference proteome</keyword>
<proteinExistence type="predicted"/>
<evidence type="ECO:0000256" key="1">
    <source>
        <dbReference type="SAM" id="MobiDB-lite"/>
    </source>
</evidence>
<evidence type="ECO:0000313" key="2">
    <source>
        <dbReference type="EMBL" id="KAJ4919397.1"/>
    </source>
</evidence>
<accession>A0AAD6A709</accession>
<dbReference type="Proteomes" id="UP001219934">
    <property type="component" value="Unassembled WGS sequence"/>
</dbReference>
<dbReference type="EMBL" id="JAPTMU010000296">
    <property type="protein sequence ID" value="KAJ4919397.1"/>
    <property type="molecule type" value="Genomic_DNA"/>
</dbReference>
<feature type="region of interest" description="Disordered" evidence="1">
    <location>
        <begin position="1"/>
        <end position="25"/>
    </location>
</feature>
<reference evidence="2" key="1">
    <citation type="submission" date="2022-11" db="EMBL/GenBank/DDBJ databases">
        <title>Chromosome-level genome of Pogonophryne albipinna.</title>
        <authorList>
            <person name="Jo E."/>
        </authorList>
    </citation>
    <scope>NUCLEOTIDE SEQUENCE</scope>
    <source>
        <strain evidence="2">SGF0006</strain>
        <tissue evidence="2">Muscle</tissue>
    </source>
</reference>
<name>A0AAD6A709_9TELE</name>
<organism evidence="2 3">
    <name type="scientific">Pogonophryne albipinna</name>
    <dbReference type="NCBI Taxonomy" id="1090488"/>
    <lineage>
        <taxon>Eukaryota</taxon>
        <taxon>Metazoa</taxon>
        <taxon>Chordata</taxon>
        <taxon>Craniata</taxon>
        <taxon>Vertebrata</taxon>
        <taxon>Euteleostomi</taxon>
        <taxon>Actinopterygii</taxon>
        <taxon>Neopterygii</taxon>
        <taxon>Teleostei</taxon>
        <taxon>Neoteleostei</taxon>
        <taxon>Acanthomorphata</taxon>
        <taxon>Eupercaria</taxon>
        <taxon>Perciformes</taxon>
        <taxon>Notothenioidei</taxon>
        <taxon>Pogonophryne</taxon>
    </lineage>
</organism>